<protein>
    <submittedName>
        <fullName evidence="1">Uncharacterized protein</fullName>
    </submittedName>
</protein>
<evidence type="ECO:0000313" key="1">
    <source>
        <dbReference type="EMBL" id="AKM78710.1"/>
    </source>
</evidence>
<gene>
    <name evidence="1" type="ORF">UX70_C0001G1019</name>
</gene>
<reference evidence="1 2" key="1">
    <citation type="journal article" date="2015" name="Nature">
        <title>rRNA introns, odd ribosomes, and small enigmatic genomes across a large radiation of phyla.</title>
        <authorList>
            <person name="Brown C.T."/>
            <person name="Hug L.A."/>
            <person name="Thomas B.C."/>
            <person name="Sharon I."/>
            <person name="Castelle C.J."/>
            <person name="Singh A."/>
            <person name="Wilkins M.J."/>
            <person name="Williams K.H."/>
            <person name="Banfield J.F."/>
        </authorList>
    </citation>
    <scope>NUCLEOTIDE SEQUENCE [LARGE SCALE GENOMIC DNA]</scope>
</reference>
<dbReference type="EMBL" id="CP011209">
    <property type="protein sequence ID" value="AKM78710.1"/>
    <property type="molecule type" value="Genomic_DNA"/>
</dbReference>
<accession>A0A0G4ATX9</accession>
<dbReference type="Proteomes" id="UP000035656">
    <property type="component" value="Chromosome"/>
</dbReference>
<proteinExistence type="predicted"/>
<dbReference type="STRING" id="1619007.UX70_C0001G1019"/>
<name>A0A0G4ATX9_9BACT</name>
<organism evidence="1 2">
    <name type="scientific">Candidatus Wolfebacteria bacterium GW2011_GWB1_47_1</name>
    <dbReference type="NCBI Taxonomy" id="1619007"/>
    <lineage>
        <taxon>Bacteria</taxon>
        <taxon>Candidatus Wolfeibacteriota</taxon>
    </lineage>
</organism>
<sequence length="307" mass="34938">MCLSNCIAVRARPCVSLKRRSIHSIMKHRHIILFISSLALAISGGIFSSTSAHAAELPSLVNTAIAKEESVRHTQDATPELTIEQRKDILAEIITASQSEVKNLQEKLTILDLDEDWSLARKQFLTRLATSSAYYSSLEDRLTRETVTLDEVKSIAKELRDWRETVYTPELKVAGNMLLIYQTDDVRRIVQARNEKIANDIKKLDRQKLVNTDTLKKYLGQADKSIKNAAVLNTKAKELYFIETIEPLQSRTLHQEALTEVITPTDAVIAEEPIDTQDQVRELSKEALKELKSAYELFFKMNDRIRK</sequence>
<dbReference type="AlphaFoldDB" id="A0A0G4ATX9"/>
<dbReference type="KEGG" id="pwo:UX70_C0001G1019"/>
<dbReference type="PATRIC" id="fig|1619007.4.peg.994"/>
<evidence type="ECO:0000313" key="2">
    <source>
        <dbReference type="Proteomes" id="UP000035656"/>
    </source>
</evidence>